<evidence type="ECO:0000256" key="1">
    <source>
        <dbReference type="SAM" id="MobiDB-lite"/>
    </source>
</evidence>
<feature type="region of interest" description="Disordered" evidence="1">
    <location>
        <begin position="83"/>
        <end position="119"/>
    </location>
</feature>
<proteinExistence type="predicted"/>
<accession>A0A4Y9Y6E4</accession>
<feature type="region of interest" description="Disordered" evidence="1">
    <location>
        <begin position="227"/>
        <end position="259"/>
    </location>
</feature>
<reference evidence="2 3" key="1">
    <citation type="submission" date="2019-02" db="EMBL/GenBank/DDBJ databases">
        <title>Genome sequencing of the rare red list fungi Dentipellis fragilis.</title>
        <authorList>
            <person name="Buettner E."/>
            <person name="Kellner H."/>
        </authorList>
    </citation>
    <scope>NUCLEOTIDE SEQUENCE [LARGE SCALE GENOMIC DNA]</scope>
    <source>
        <strain evidence="2 3">DSM 105465</strain>
    </source>
</reference>
<sequence>MRTNARTQARRADAESSCQPRAAASFLPPPASTCVLRRTHFPHRNEPSRALSSVGKGRNSLVASSPSIVTFLHRHTLRLWAHGASPFTHPPPSNVPTLGSEPPGTRRKAAATHPPQSPNMLLGFKRRASRYPFLPQAARGGSKVRRELSALRAQRIHVFPPPSRALALVLTYPEHPYVARSGMQTLTSPRALILCIYRVLLTFCGPDIGEDLPPLCAPCRATHAFTPRASAPSSPPRWRTPDRSSPPSVSAAAEGHCPR</sequence>
<feature type="region of interest" description="Disordered" evidence="1">
    <location>
        <begin position="1"/>
        <end position="24"/>
    </location>
</feature>
<evidence type="ECO:0000313" key="3">
    <source>
        <dbReference type="Proteomes" id="UP000298327"/>
    </source>
</evidence>
<protein>
    <submittedName>
        <fullName evidence="2">Uncharacterized protein</fullName>
    </submittedName>
</protein>
<gene>
    <name evidence="2" type="ORF">EVG20_g8583</name>
</gene>
<dbReference type="Proteomes" id="UP000298327">
    <property type="component" value="Unassembled WGS sequence"/>
</dbReference>
<dbReference type="EMBL" id="SEOQ01000756">
    <property type="protein sequence ID" value="TFY57363.1"/>
    <property type="molecule type" value="Genomic_DNA"/>
</dbReference>
<comment type="caution">
    <text evidence="2">The sequence shown here is derived from an EMBL/GenBank/DDBJ whole genome shotgun (WGS) entry which is preliminary data.</text>
</comment>
<evidence type="ECO:0000313" key="2">
    <source>
        <dbReference type="EMBL" id="TFY57363.1"/>
    </source>
</evidence>
<organism evidence="2 3">
    <name type="scientific">Dentipellis fragilis</name>
    <dbReference type="NCBI Taxonomy" id="205917"/>
    <lineage>
        <taxon>Eukaryota</taxon>
        <taxon>Fungi</taxon>
        <taxon>Dikarya</taxon>
        <taxon>Basidiomycota</taxon>
        <taxon>Agaricomycotina</taxon>
        <taxon>Agaricomycetes</taxon>
        <taxon>Russulales</taxon>
        <taxon>Hericiaceae</taxon>
        <taxon>Dentipellis</taxon>
    </lineage>
</organism>
<keyword evidence="3" id="KW-1185">Reference proteome</keyword>
<dbReference type="AlphaFoldDB" id="A0A4Y9Y6E4"/>
<name>A0A4Y9Y6E4_9AGAM</name>